<organism evidence="9 10">
    <name type="scientific">Solihabitans fulvus</name>
    <dbReference type="NCBI Taxonomy" id="1892852"/>
    <lineage>
        <taxon>Bacteria</taxon>
        <taxon>Bacillati</taxon>
        <taxon>Actinomycetota</taxon>
        <taxon>Actinomycetes</taxon>
        <taxon>Pseudonocardiales</taxon>
        <taxon>Pseudonocardiaceae</taxon>
        <taxon>Solihabitans</taxon>
    </lineage>
</organism>
<sequence>MQPRRARLCVSLVSPRNSSDDDEFRRFATAAIAPLGRLAHALCGDRHLAEDLVQTCLIKVHLAWPRIRHPESVDAYVRKVLLRCWLNEQRRPWRRSENRNGELPDAADESADPGRRMGSHDTRELLRLALAEVPPRQRAAVVLRYWSQLSVTETAAAMRCSEGTVKSQAARGVEALRAALQRRGVDDSHAALRSY</sequence>
<evidence type="ECO:0000259" key="7">
    <source>
        <dbReference type="Pfam" id="PF04542"/>
    </source>
</evidence>
<dbReference type="InterPro" id="IPR013325">
    <property type="entry name" value="RNA_pol_sigma_r2"/>
</dbReference>
<keyword evidence="10" id="KW-1185">Reference proteome</keyword>
<reference evidence="9 10" key="1">
    <citation type="submission" date="2019-09" db="EMBL/GenBank/DDBJ databases">
        <title>Goodfellowia gen. nov., a new genus of the Pseudonocardineae related to Actinoalloteichus, containing Goodfellowia coeruleoviolacea gen. nov., comb. nov. gen. nov., comb. nov.</title>
        <authorList>
            <person name="Labeda D."/>
        </authorList>
    </citation>
    <scope>NUCLEOTIDE SEQUENCE [LARGE SCALE GENOMIC DNA]</scope>
    <source>
        <strain evidence="9 10">AN110305</strain>
    </source>
</reference>
<dbReference type="GO" id="GO:0003677">
    <property type="term" value="F:DNA binding"/>
    <property type="evidence" value="ECO:0007669"/>
    <property type="project" value="UniProtKB-KW"/>
</dbReference>
<dbReference type="AlphaFoldDB" id="A0A5B2WIC2"/>
<keyword evidence="4" id="KW-0238">DNA-binding</keyword>
<evidence type="ECO:0000256" key="3">
    <source>
        <dbReference type="ARBA" id="ARBA00023082"/>
    </source>
</evidence>
<dbReference type="EMBL" id="VUOB01000093">
    <property type="protein sequence ID" value="KAA2250166.1"/>
    <property type="molecule type" value="Genomic_DNA"/>
</dbReference>
<dbReference type="GO" id="GO:0016987">
    <property type="term" value="F:sigma factor activity"/>
    <property type="evidence" value="ECO:0007669"/>
    <property type="project" value="UniProtKB-KW"/>
</dbReference>
<evidence type="ECO:0000256" key="5">
    <source>
        <dbReference type="ARBA" id="ARBA00023163"/>
    </source>
</evidence>
<evidence type="ECO:0000313" key="9">
    <source>
        <dbReference type="EMBL" id="KAA2250166.1"/>
    </source>
</evidence>
<comment type="similarity">
    <text evidence="1">Belongs to the sigma-70 factor family. ECF subfamily.</text>
</comment>
<dbReference type="InterPro" id="IPR039425">
    <property type="entry name" value="RNA_pol_sigma-70-like"/>
</dbReference>
<dbReference type="Proteomes" id="UP000323454">
    <property type="component" value="Unassembled WGS sequence"/>
</dbReference>
<dbReference type="InterPro" id="IPR014325">
    <property type="entry name" value="RNA_pol_sigma-E_actinobac"/>
</dbReference>
<dbReference type="SUPFAM" id="SSF88659">
    <property type="entry name" value="Sigma3 and sigma4 domains of RNA polymerase sigma factors"/>
    <property type="match status" value="1"/>
</dbReference>
<dbReference type="InterPro" id="IPR036388">
    <property type="entry name" value="WH-like_DNA-bd_sf"/>
</dbReference>
<evidence type="ECO:0000256" key="6">
    <source>
        <dbReference type="SAM" id="MobiDB-lite"/>
    </source>
</evidence>
<feature type="domain" description="RNA polymerase sigma factor 70 region 4 type 2" evidence="8">
    <location>
        <begin position="124"/>
        <end position="176"/>
    </location>
</feature>
<dbReference type="InterPro" id="IPR013324">
    <property type="entry name" value="RNA_pol_sigma_r3/r4-like"/>
</dbReference>
<reference evidence="9 10" key="2">
    <citation type="submission" date="2019-09" db="EMBL/GenBank/DDBJ databases">
        <authorList>
            <person name="Jin C."/>
        </authorList>
    </citation>
    <scope>NUCLEOTIDE SEQUENCE [LARGE SCALE GENOMIC DNA]</scope>
    <source>
        <strain evidence="9 10">AN110305</strain>
    </source>
</reference>
<dbReference type="NCBIfam" id="TIGR02937">
    <property type="entry name" value="sigma70-ECF"/>
    <property type="match status" value="1"/>
</dbReference>
<dbReference type="CDD" id="cd06171">
    <property type="entry name" value="Sigma70_r4"/>
    <property type="match status" value="1"/>
</dbReference>
<keyword evidence="5" id="KW-0804">Transcription</keyword>
<evidence type="ECO:0000256" key="4">
    <source>
        <dbReference type="ARBA" id="ARBA00023125"/>
    </source>
</evidence>
<proteinExistence type="inferred from homology"/>
<dbReference type="PANTHER" id="PTHR43133:SF50">
    <property type="entry name" value="ECF RNA POLYMERASE SIGMA FACTOR SIGM"/>
    <property type="match status" value="1"/>
</dbReference>
<dbReference type="Gene3D" id="1.10.10.10">
    <property type="entry name" value="Winged helix-like DNA-binding domain superfamily/Winged helix DNA-binding domain"/>
    <property type="match status" value="1"/>
</dbReference>
<dbReference type="Pfam" id="PF04542">
    <property type="entry name" value="Sigma70_r2"/>
    <property type="match status" value="1"/>
</dbReference>
<accession>A0A5B2WIC2</accession>
<keyword evidence="3" id="KW-0731">Sigma factor</keyword>
<dbReference type="InterPro" id="IPR014284">
    <property type="entry name" value="RNA_pol_sigma-70_dom"/>
</dbReference>
<name>A0A5B2WIC2_9PSEU</name>
<dbReference type="InterPro" id="IPR007627">
    <property type="entry name" value="RNA_pol_sigma70_r2"/>
</dbReference>
<gene>
    <name evidence="9" type="ORF">F0L68_39165</name>
</gene>
<dbReference type="Pfam" id="PF08281">
    <property type="entry name" value="Sigma70_r4_2"/>
    <property type="match status" value="1"/>
</dbReference>
<dbReference type="OrthoDB" id="3783006at2"/>
<dbReference type="NCBIfam" id="TIGR02983">
    <property type="entry name" value="SigE-fam_strep"/>
    <property type="match status" value="1"/>
</dbReference>
<comment type="caution">
    <text evidence="9">The sequence shown here is derived from an EMBL/GenBank/DDBJ whole genome shotgun (WGS) entry which is preliminary data.</text>
</comment>
<evidence type="ECO:0000313" key="10">
    <source>
        <dbReference type="Proteomes" id="UP000323454"/>
    </source>
</evidence>
<dbReference type="PANTHER" id="PTHR43133">
    <property type="entry name" value="RNA POLYMERASE ECF-TYPE SIGMA FACTO"/>
    <property type="match status" value="1"/>
</dbReference>
<keyword evidence="2" id="KW-0805">Transcription regulation</keyword>
<feature type="region of interest" description="Disordered" evidence="6">
    <location>
        <begin position="96"/>
        <end position="118"/>
    </location>
</feature>
<evidence type="ECO:0000259" key="8">
    <source>
        <dbReference type="Pfam" id="PF08281"/>
    </source>
</evidence>
<protein>
    <submittedName>
        <fullName evidence="9">SigE family RNA polymerase sigma factor</fullName>
    </submittedName>
</protein>
<feature type="domain" description="RNA polymerase sigma-70 region 2" evidence="7">
    <location>
        <begin position="37"/>
        <end position="94"/>
    </location>
</feature>
<evidence type="ECO:0000256" key="2">
    <source>
        <dbReference type="ARBA" id="ARBA00023015"/>
    </source>
</evidence>
<dbReference type="InterPro" id="IPR013249">
    <property type="entry name" value="RNA_pol_sigma70_r4_t2"/>
</dbReference>
<dbReference type="Gene3D" id="1.10.1740.10">
    <property type="match status" value="1"/>
</dbReference>
<dbReference type="GO" id="GO:0006352">
    <property type="term" value="P:DNA-templated transcription initiation"/>
    <property type="evidence" value="ECO:0007669"/>
    <property type="project" value="InterPro"/>
</dbReference>
<dbReference type="SUPFAM" id="SSF88946">
    <property type="entry name" value="Sigma2 domain of RNA polymerase sigma factors"/>
    <property type="match status" value="1"/>
</dbReference>
<evidence type="ECO:0000256" key="1">
    <source>
        <dbReference type="ARBA" id="ARBA00010641"/>
    </source>
</evidence>